<accession>A0A2P7EB55</accession>
<keyword evidence="3" id="KW-0540">Nuclease</keyword>
<evidence type="ECO:0000313" key="6">
    <source>
        <dbReference type="EMBL" id="PSI00444.1"/>
    </source>
</evidence>
<dbReference type="AlphaFoldDB" id="A0A2P7EB55"/>
<evidence type="ECO:0000256" key="1">
    <source>
        <dbReference type="ARBA" id="ARBA00022553"/>
    </source>
</evidence>
<proteinExistence type="predicted"/>
<evidence type="ECO:0000256" key="2">
    <source>
        <dbReference type="ARBA" id="ARBA00022649"/>
    </source>
</evidence>
<evidence type="ECO:0000313" key="7">
    <source>
        <dbReference type="Proteomes" id="UP000240206"/>
    </source>
</evidence>
<dbReference type="InterPro" id="IPR051813">
    <property type="entry name" value="HepT_RNase_toxin"/>
</dbReference>
<gene>
    <name evidence="6" type="ORF">C7K08_13135</name>
</gene>
<name>A0A2P7EB55_9SYNE</name>
<dbReference type="GO" id="GO:0000166">
    <property type="term" value="F:nucleotide binding"/>
    <property type="evidence" value="ECO:0007669"/>
    <property type="project" value="UniProtKB-KW"/>
</dbReference>
<dbReference type="InterPro" id="IPR008201">
    <property type="entry name" value="HepT-like"/>
</dbReference>
<keyword evidence="4" id="KW-0547">Nucleotide-binding</keyword>
<keyword evidence="7" id="KW-1185">Reference proteome</keyword>
<sequence>MRRDIKAFLIDVVEATDAILEAVNGIKLDDYCNSRLIRSSVEREFIIIGEALTNLSRLNNDLFTRIQNAQRIISFRNKLTHEYVKVDNTLVWGVIQSYLQPLRSACVALAAESDPGAD</sequence>
<evidence type="ECO:0008006" key="8">
    <source>
        <dbReference type="Google" id="ProtNLM"/>
    </source>
</evidence>
<organism evidence="6 7">
    <name type="scientific">Synechococcus lacustris str. Tous</name>
    <dbReference type="NCBI Taxonomy" id="1910958"/>
    <lineage>
        <taxon>Bacteria</taxon>
        <taxon>Bacillati</taxon>
        <taxon>Cyanobacteriota</taxon>
        <taxon>Cyanophyceae</taxon>
        <taxon>Synechococcales</taxon>
        <taxon>Synechococcaceae</taxon>
        <taxon>Synechococcus</taxon>
    </lineage>
</organism>
<reference evidence="7" key="1">
    <citation type="submission" date="2018-03" db="EMBL/GenBank/DDBJ databases">
        <title>Ecological and genomic features of two cosmopolitan and abundant freshwater picocyanobacteria.</title>
        <authorList>
            <person name="Cabello-Yeves P.J."/>
            <person name="Picazo A."/>
            <person name="Camacho A."/>
            <person name="Callieri C."/>
            <person name="Rosselli R."/>
            <person name="Roda-Garcia J."/>
            <person name="Coutinho F.H."/>
            <person name="Rodriguez-Valera F."/>
        </authorList>
    </citation>
    <scope>NUCLEOTIDE SEQUENCE [LARGE SCALE GENOMIC DNA]</scope>
    <source>
        <strain evidence="7">Tous</strain>
    </source>
</reference>
<dbReference type="PANTHER" id="PTHR34139">
    <property type="entry name" value="UPF0331 PROTEIN MJ0127"/>
    <property type="match status" value="1"/>
</dbReference>
<dbReference type="PANTHER" id="PTHR34139:SF1">
    <property type="entry name" value="RNASE MJ1380-RELATED"/>
    <property type="match status" value="1"/>
</dbReference>
<protein>
    <recommendedName>
        <fullName evidence="8">DUF86 domain-containing protein</fullName>
    </recommendedName>
</protein>
<evidence type="ECO:0000256" key="5">
    <source>
        <dbReference type="ARBA" id="ARBA00022801"/>
    </source>
</evidence>
<dbReference type="Pfam" id="PF01934">
    <property type="entry name" value="HepT-like"/>
    <property type="match status" value="1"/>
</dbReference>
<evidence type="ECO:0000256" key="4">
    <source>
        <dbReference type="ARBA" id="ARBA00022741"/>
    </source>
</evidence>
<keyword evidence="2" id="KW-1277">Toxin-antitoxin system</keyword>
<dbReference type="Proteomes" id="UP000240206">
    <property type="component" value="Unassembled WGS sequence"/>
</dbReference>
<dbReference type="GO" id="GO:0016787">
    <property type="term" value="F:hydrolase activity"/>
    <property type="evidence" value="ECO:0007669"/>
    <property type="project" value="UniProtKB-KW"/>
</dbReference>
<keyword evidence="1" id="KW-0597">Phosphoprotein</keyword>
<comment type="caution">
    <text evidence="6">The sequence shown here is derived from an EMBL/GenBank/DDBJ whole genome shotgun (WGS) entry which is preliminary data.</text>
</comment>
<dbReference type="RefSeq" id="WP_106501012.1">
    <property type="nucleotide sequence ID" value="NZ_PXVC01000125.1"/>
</dbReference>
<dbReference type="EMBL" id="PXVC01000125">
    <property type="protein sequence ID" value="PSI00444.1"/>
    <property type="molecule type" value="Genomic_DNA"/>
</dbReference>
<dbReference type="GO" id="GO:0004540">
    <property type="term" value="F:RNA nuclease activity"/>
    <property type="evidence" value="ECO:0007669"/>
    <property type="project" value="InterPro"/>
</dbReference>
<keyword evidence="5" id="KW-0378">Hydrolase</keyword>
<dbReference type="GO" id="GO:0110001">
    <property type="term" value="C:toxin-antitoxin complex"/>
    <property type="evidence" value="ECO:0007669"/>
    <property type="project" value="InterPro"/>
</dbReference>
<evidence type="ECO:0000256" key="3">
    <source>
        <dbReference type="ARBA" id="ARBA00022722"/>
    </source>
</evidence>